<dbReference type="GO" id="GO:0031221">
    <property type="term" value="P:arabinan metabolic process"/>
    <property type="evidence" value="ECO:0007669"/>
    <property type="project" value="InterPro"/>
</dbReference>
<name>A0A918FZS4_9ACTN</name>
<accession>A0A918FZS4</accession>
<feature type="domain" description="Alpha-L-arabinofuranosidase B catalytic" evidence="2">
    <location>
        <begin position="10"/>
        <end position="71"/>
    </location>
</feature>
<dbReference type="Gene3D" id="2.60.120.200">
    <property type="match status" value="1"/>
</dbReference>
<evidence type="ECO:0000313" key="4">
    <source>
        <dbReference type="Proteomes" id="UP000606194"/>
    </source>
</evidence>
<dbReference type="SUPFAM" id="SSF49899">
    <property type="entry name" value="Concanavalin A-like lectins/glucanases"/>
    <property type="match status" value="1"/>
</dbReference>
<gene>
    <name evidence="3" type="ORF">GCM10010269_51540</name>
</gene>
<evidence type="ECO:0000256" key="1">
    <source>
        <dbReference type="SAM" id="MobiDB-lite"/>
    </source>
</evidence>
<keyword evidence="4" id="KW-1185">Reference proteome</keyword>
<reference evidence="3" key="2">
    <citation type="submission" date="2020-09" db="EMBL/GenBank/DDBJ databases">
        <authorList>
            <person name="Sun Q."/>
            <person name="Ohkuma M."/>
        </authorList>
    </citation>
    <scope>NUCLEOTIDE SEQUENCE</scope>
    <source>
        <strain evidence="3">JCM 4386</strain>
    </source>
</reference>
<sequence length="72" mass="7413">MPAASPRRRPLPRGYDPVKKQGAIILGSGGDRRNGDAGLGVGTFHEGAVVAGHPCDATEDTVRAGIAAARHR</sequence>
<comment type="caution">
    <text evidence="3">The sequence shown here is derived from an EMBL/GenBank/DDBJ whole genome shotgun (WGS) entry which is preliminary data.</text>
</comment>
<dbReference type="GO" id="GO:0046556">
    <property type="term" value="F:alpha-L-arabinofuranosidase activity"/>
    <property type="evidence" value="ECO:0007669"/>
    <property type="project" value="InterPro"/>
</dbReference>
<dbReference type="Proteomes" id="UP000606194">
    <property type="component" value="Unassembled WGS sequence"/>
</dbReference>
<dbReference type="InterPro" id="IPR015289">
    <property type="entry name" value="A-L-arabinofuranosidase_B_cat"/>
</dbReference>
<proteinExistence type="predicted"/>
<dbReference type="RefSeq" id="WP_190151676.1">
    <property type="nucleotide sequence ID" value="NZ_BMTL01000022.1"/>
</dbReference>
<dbReference type="InterPro" id="IPR013320">
    <property type="entry name" value="ConA-like_dom_sf"/>
</dbReference>
<evidence type="ECO:0000313" key="3">
    <source>
        <dbReference type="EMBL" id="GGS06217.1"/>
    </source>
</evidence>
<evidence type="ECO:0000259" key="2">
    <source>
        <dbReference type="Pfam" id="PF09206"/>
    </source>
</evidence>
<protein>
    <recommendedName>
        <fullName evidence="2">Alpha-L-arabinofuranosidase B catalytic domain-containing protein</fullName>
    </recommendedName>
</protein>
<dbReference type="Pfam" id="PF09206">
    <property type="entry name" value="ArabFuran-catal"/>
    <property type="match status" value="1"/>
</dbReference>
<dbReference type="EMBL" id="BMTL01000022">
    <property type="protein sequence ID" value="GGS06217.1"/>
    <property type="molecule type" value="Genomic_DNA"/>
</dbReference>
<organism evidence="3 4">
    <name type="scientific">Streptomyces humidus</name>
    <dbReference type="NCBI Taxonomy" id="52259"/>
    <lineage>
        <taxon>Bacteria</taxon>
        <taxon>Bacillati</taxon>
        <taxon>Actinomycetota</taxon>
        <taxon>Actinomycetes</taxon>
        <taxon>Kitasatosporales</taxon>
        <taxon>Streptomycetaceae</taxon>
        <taxon>Streptomyces</taxon>
    </lineage>
</organism>
<reference evidence="3" key="1">
    <citation type="journal article" date="2014" name="Int. J. Syst. Evol. Microbiol.">
        <title>Complete genome sequence of Corynebacterium casei LMG S-19264T (=DSM 44701T), isolated from a smear-ripened cheese.</title>
        <authorList>
            <consortium name="US DOE Joint Genome Institute (JGI-PGF)"/>
            <person name="Walter F."/>
            <person name="Albersmeier A."/>
            <person name="Kalinowski J."/>
            <person name="Ruckert C."/>
        </authorList>
    </citation>
    <scope>NUCLEOTIDE SEQUENCE</scope>
    <source>
        <strain evidence="3">JCM 4386</strain>
    </source>
</reference>
<dbReference type="AlphaFoldDB" id="A0A918FZS4"/>
<feature type="region of interest" description="Disordered" evidence="1">
    <location>
        <begin position="1"/>
        <end position="32"/>
    </location>
</feature>
<feature type="compositionally biased region" description="Basic residues" evidence="1">
    <location>
        <begin position="1"/>
        <end position="11"/>
    </location>
</feature>